<keyword evidence="9" id="KW-0408">Iron</keyword>
<dbReference type="InterPro" id="IPR051536">
    <property type="entry name" value="UDG_Type-4/5"/>
</dbReference>
<keyword evidence="8" id="KW-0378">Hydrolase</keyword>
<dbReference type="SMART" id="SM00986">
    <property type="entry name" value="UDG"/>
    <property type="match status" value="1"/>
</dbReference>
<evidence type="ECO:0000256" key="9">
    <source>
        <dbReference type="ARBA" id="ARBA00023004"/>
    </source>
</evidence>
<keyword evidence="7" id="KW-0227">DNA damage</keyword>
<dbReference type="PANTHER" id="PTHR33693:SF1">
    <property type="entry name" value="TYPE-4 URACIL-DNA GLYCOSYLASE"/>
    <property type="match status" value="1"/>
</dbReference>
<evidence type="ECO:0000256" key="8">
    <source>
        <dbReference type="ARBA" id="ARBA00022801"/>
    </source>
</evidence>
<dbReference type="OrthoDB" id="5290748at2"/>
<gene>
    <name evidence="13" type="ORF">EQU50_02450</name>
</gene>
<accession>A0A4Q7DK74</accession>
<comment type="catalytic activity">
    <reaction evidence="1">
        <text>Hydrolyzes single-stranded DNA or mismatched double-stranded DNA and polynucleotides, releasing free uracil.</text>
        <dbReference type="EC" id="3.2.2.27"/>
    </reaction>
</comment>
<dbReference type="Gene3D" id="3.40.470.10">
    <property type="entry name" value="Uracil-DNA glycosylase-like domain"/>
    <property type="match status" value="1"/>
</dbReference>
<evidence type="ECO:0000256" key="7">
    <source>
        <dbReference type="ARBA" id="ARBA00022763"/>
    </source>
</evidence>
<dbReference type="GO" id="GO:0006281">
    <property type="term" value="P:DNA repair"/>
    <property type="evidence" value="ECO:0007669"/>
    <property type="project" value="UniProtKB-KW"/>
</dbReference>
<comment type="caution">
    <text evidence="13">The sequence shown here is derived from an EMBL/GenBank/DDBJ whole genome shotgun (WGS) entry which is preliminary data.</text>
</comment>
<evidence type="ECO:0000256" key="5">
    <source>
        <dbReference type="ARBA" id="ARBA00022485"/>
    </source>
</evidence>
<dbReference type="CDD" id="cd10030">
    <property type="entry name" value="UDG-F4_TTUDGA_SPO1dp_like"/>
    <property type="match status" value="1"/>
</dbReference>
<evidence type="ECO:0000256" key="11">
    <source>
        <dbReference type="ARBA" id="ARBA00023204"/>
    </source>
</evidence>
<dbReference type="SUPFAM" id="SSF52141">
    <property type="entry name" value="Uracil-DNA glycosylase-like"/>
    <property type="match status" value="1"/>
</dbReference>
<comment type="similarity">
    <text evidence="2">Belongs to the uracil-DNA glycosylase (UDG) superfamily. Type 4 (UDGa) family.</text>
</comment>
<proteinExistence type="inferred from homology"/>
<evidence type="ECO:0000256" key="4">
    <source>
        <dbReference type="ARBA" id="ARBA00019403"/>
    </source>
</evidence>
<keyword evidence="6" id="KW-0479">Metal-binding</keyword>
<evidence type="ECO:0000256" key="2">
    <source>
        <dbReference type="ARBA" id="ARBA00006521"/>
    </source>
</evidence>
<feature type="domain" description="Uracil-DNA glycosylase-like" evidence="12">
    <location>
        <begin position="89"/>
        <end position="240"/>
    </location>
</feature>
<dbReference type="InterPro" id="IPR005273">
    <property type="entry name" value="Ura-DNA_glyco_family4"/>
</dbReference>
<evidence type="ECO:0000259" key="12">
    <source>
        <dbReference type="SMART" id="SM00986"/>
    </source>
</evidence>
<sequence length="251" mass="28092">MVADMETKTLLHLLDWYQSNGINSVLHDQPRNRLKEEPVQENQIPQPILRAPVSHEHPALACQTLQQLKHAMLDFEGCDLKQSAMNLVFSDGNPKAPIMLVGEAPGADEDRQGLPFVGQSGQLLDKVLKSVGLDRTNTYISNIIPWRPPGNRPPTTQEIALCQPFIQKHIELVQPKILVFLGGVAAKTLLNSNDGIMRLRGIWRDYATHDGLAIKALATFHPAYLLRSPGQKALVWQDFLKVEEMLKSNMK</sequence>
<organism evidence="13 14">
    <name type="scientific">Candidatus Finniella inopinata</name>
    <dbReference type="NCBI Taxonomy" id="1696036"/>
    <lineage>
        <taxon>Bacteria</taxon>
        <taxon>Pseudomonadati</taxon>
        <taxon>Pseudomonadota</taxon>
        <taxon>Alphaproteobacteria</taxon>
        <taxon>Holosporales</taxon>
        <taxon>Candidatus Paracaedibacteraceae</taxon>
        <taxon>Candidatus Finniella</taxon>
    </lineage>
</organism>
<dbReference type="EC" id="3.2.2.27" evidence="3"/>
<evidence type="ECO:0000256" key="6">
    <source>
        <dbReference type="ARBA" id="ARBA00022723"/>
    </source>
</evidence>
<dbReference type="SMART" id="SM00987">
    <property type="entry name" value="UreE_C"/>
    <property type="match status" value="1"/>
</dbReference>
<keyword evidence="5" id="KW-0004">4Fe-4S</keyword>
<dbReference type="GO" id="GO:0046872">
    <property type="term" value="F:metal ion binding"/>
    <property type="evidence" value="ECO:0007669"/>
    <property type="project" value="UniProtKB-KW"/>
</dbReference>
<keyword evidence="11" id="KW-0234">DNA repair</keyword>
<dbReference type="AlphaFoldDB" id="A0A4Q7DK74"/>
<protein>
    <recommendedName>
        <fullName evidence="4">Type-4 uracil-DNA glycosylase</fullName>
        <ecNumber evidence="3">3.2.2.27</ecNumber>
    </recommendedName>
</protein>
<dbReference type="NCBIfam" id="TIGR00758">
    <property type="entry name" value="UDG_fam4"/>
    <property type="match status" value="1"/>
</dbReference>
<reference evidence="13 14" key="1">
    <citation type="submission" date="2018-10" db="EMBL/GenBank/DDBJ databases">
        <title>An updated phylogeny of the Alphaproteobacteria reveals that the parasitic Rickettsiales and Holosporales have independent origins.</title>
        <authorList>
            <person name="Munoz-Gomez S.A."/>
            <person name="Hess S."/>
            <person name="Burger G."/>
            <person name="Lang B.F."/>
            <person name="Susko E."/>
            <person name="Slamovits C.H."/>
            <person name="Roger A.J."/>
        </authorList>
    </citation>
    <scope>NUCLEOTIDE SEQUENCE [LARGE SCALE GENOMIC DNA]</scope>
    <source>
        <strain evidence="13">HOLO01</strain>
    </source>
</reference>
<evidence type="ECO:0000256" key="1">
    <source>
        <dbReference type="ARBA" id="ARBA00001400"/>
    </source>
</evidence>
<dbReference type="Pfam" id="PF03167">
    <property type="entry name" value="UDG"/>
    <property type="match status" value="1"/>
</dbReference>
<evidence type="ECO:0000256" key="10">
    <source>
        <dbReference type="ARBA" id="ARBA00023014"/>
    </source>
</evidence>
<dbReference type="GO" id="GO:0004844">
    <property type="term" value="F:uracil DNA N-glycosylase activity"/>
    <property type="evidence" value="ECO:0007669"/>
    <property type="project" value="UniProtKB-EC"/>
</dbReference>
<dbReference type="EMBL" id="SCFB01000004">
    <property type="protein sequence ID" value="RZI46464.1"/>
    <property type="molecule type" value="Genomic_DNA"/>
</dbReference>
<name>A0A4Q7DK74_9PROT</name>
<dbReference type="InterPro" id="IPR005122">
    <property type="entry name" value="Uracil-DNA_glycosylase-like"/>
</dbReference>
<dbReference type="GO" id="GO:0051539">
    <property type="term" value="F:4 iron, 4 sulfur cluster binding"/>
    <property type="evidence" value="ECO:0007669"/>
    <property type="project" value="UniProtKB-KW"/>
</dbReference>
<evidence type="ECO:0000313" key="14">
    <source>
        <dbReference type="Proteomes" id="UP000293550"/>
    </source>
</evidence>
<dbReference type="InterPro" id="IPR036895">
    <property type="entry name" value="Uracil-DNA_glycosylase-like_sf"/>
</dbReference>
<evidence type="ECO:0000256" key="3">
    <source>
        <dbReference type="ARBA" id="ARBA00012030"/>
    </source>
</evidence>
<keyword evidence="10" id="KW-0411">Iron-sulfur</keyword>
<keyword evidence="14" id="KW-1185">Reference proteome</keyword>
<dbReference type="PANTHER" id="PTHR33693">
    <property type="entry name" value="TYPE-5 URACIL-DNA GLYCOSYLASE"/>
    <property type="match status" value="1"/>
</dbReference>
<dbReference type="Proteomes" id="UP000293550">
    <property type="component" value="Unassembled WGS sequence"/>
</dbReference>
<evidence type="ECO:0000313" key="13">
    <source>
        <dbReference type="EMBL" id="RZI46464.1"/>
    </source>
</evidence>